<protein>
    <submittedName>
        <fullName evidence="2">Uncharacterized protein</fullName>
    </submittedName>
</protein>
<dbReference type="AlphaFoldDB" id="A0A8J4FQ19"/>
<gene>
    <name evidence="2" type="ORF">Vretifemale_10313</name>
</gene>
<reference evidence="2" key="1">
    <citation type="journal article" date="2021" name="Proc. Natl. Acad. Sci. U.S.A.">
        <title>Three genomes in the algal genus Volvox reveal the fate of a haploid sex-determining region after a transition to homothallism.</title>
        <authorList>
            <person name="Yamamoto K."/>
            <person name="Hamaji T."/>
            <person name="Kawai-Toyooka H."/>
            <person name="Matsuzaki R."/>
            <person name="Takahashi F."/>
            <person name="Nishimura Y."/>
            <person name="Kawachi M."/>
            <person name="Noguchi H."/>
            <person name="Minakuchi Y."/>
            <person name="Umen J.G."/>
            <person name="Toyoda A."/>
            <person name="Nozaki H."/>
        </authorList>
    </citation>
    <scope>NUCLEOTIDE SEQUENCE</scope>
    <source>
        <strain evidence="2">NIES-3786</strain>
    </source>
</reference>
<keyword evidence="3" id="KW-1185">Reference proteome</keyword>
<evidence type="ECO:0000256" key="1">
    <source>
        <dbReference type="SAM" id="MobiDB-lite"/>
    </source>
</evidence>
<comment type="caution">
    <text evidence="2">The sequence shown here is derived from an EMBL/GenBank/DDBJ whole genome shotgun (WGS) entry which is preliminary data.</text>
</comment>
<dbReference type="Proteomes" id="UP000747110">
    <property type="component" value="Unassembled WGS sequence"/>
</dbReference>
<dbReference type="EMBL" id="BNCP01000021">
    <property type="protein sequence ID" value="GIL81271.1"/>
    <property type="molecule type" value="Genomic_DNA"/>
</dbReference>
<name>A0A8J4FQ19_9CHLO</name>
<feature type="non-terminal residue" evidence="2">
    <location>
        <position position="115"/>
    </location>
</feature>
<organism evidence="2 3">
    <name type="scientific">Volvox reticuliferus</name>
    <dbReference type="NCBI Taxonomy" id="1737510"/>
    <lineage>
        <taxon>Eukaryota</taxon>
        <taxon>Viridiplantae</taxon>
        <taxon>Chlorophyta</taxon>
        <taxon>core chlorophytes</taxon>
        <taxon>Chlorophyceae</taxon>
        <taxon>CS clade</taxon>
        <taxon>Chlamydomonadales</taxon>
        <taxon>Volvocaceae</taxon>
        <taxon>Volvox</taxon>
    </lineage>
</organism>
<accession>A0A8J4FQ19</accession>
<sequence>MPAPPSALHSTANPLNQSRRPEPLFIKGLYGDPKPSPVAPGGSTWWLMLASSTAPTVGPSRSTLARDVRMRSSPGGNIPGCVTLRLRRPAVGVPALLAPPLAQSDTIGTMTRGDR</sequence>
<proteinExistence type="predicted"/>
<evidence type="ECO:0000313" key="2">
    <source>
        <dbReference type="EMBL" id="GIL81271.1"/>
    </source>
</evidence>
<evidence type="ECO:0000313" key="3">
    <source>
        <dbReference type="Proteomes" id="UP000747110"/>
    </source>
</evidence>
<feature type="region of interest" description="Disordered" evidence="1">
    <location>
        <begin position="1"/>
        <end position="35"/>
    </location>
</feature>
<feature type="compositionally biased region" description="Polar residues" evidence="1">
    <location>
        <begin position="8"/>
        <end position="18"/>
    </location>
</feature>